<keyword evidence="1" id="KW-1133">Transmembrane helix</keyword>
<dbReference type="RefSeq" id="WP_349352533.1">
    <property type="nucleotide sequence ID" value="NZ_CP157804.1"/>
</dbReference>
<dbReference type="KEGG" id="fld:ABNE31_04615"/>
<organism evidence="2">
    <name type="scientific">Flagellimonas sp. MMG031</name>
    <dbReference type="NCBI Taxonomy" id="3158549"/>
    <lineage>
        <taxon>Bacteria</taxon>
        <taxon>Pseudomonadati</taxon>
        <taxon>Bacteroidota</taxon>
        <taxon>Flavobacteriia</taxon>
        <taxon>Flavobacteriales</taxon>
        <taxon>Flavobacteriaceae</taxon>
        <taxon>Flagellimonas</taxon>
    </lineage>
</organism>
<evidence type="ECO:0000313" key="2">
    <source>
        <dbReference type="EMBL" id="XBQ24204.1"/>
    </source>
</evidence>
<dbReference type="EMBL" id="CP157804">
    <property type="protein sequence ID" value="XBQ24204.1"/>
    <property type="molecule type" value="Genomic_DNA"/>
</dbReference>
<feature type="transmembrane region" description="Helical" evidence="1">
    <location>
        <begin position="36"/>
        <end position="58"/>
    </location>
</feature>
<dbReference type="AlphaFoldDB" id="A0AAU7N0Q9"/>
<keyword evidence="1" id="KW-0472">Membrane</keyword>
<sequence>MPIKKSYKVGWDFFYDEGAGGPYDSLDDWCRDIHHLVLPLIIMVDMGMSIYFIVELFLI</sequence>
<gene>
    <name evidence="2" type="ORF">ABNE31_04615</name>
</gene>
<evidence type="ECO:0000256" key="1">
    <source>
        <dbReference type="SAM" id="Phobius"/>
    </source>
</evidence>
<name>A0AAU7N0Q9_9FLAO</name>
<reference evidence="2" key="1">
    <citation type="submission" date="2024-05" db="EMBL/GenBank/DDBJ databases">
        <title>Draft Genome Sequences of Flagellimonas sp. MMG031 and Marinobacter sp. MMG032 Isolated from the dinoflagellate Symbiodinium pilosum.</title>
        <authorList>
            <person name="Shikuma N.J."/>
            <person name="Farrell M.V."/>
        </authorList>
    </citation>
    <scope>NUCLEOTIDE SEQUENCE</scope>
    <source>
        <strain evidence="2">MMG031</strain>
    </source>
</reference>
<proteinExistence type="predicted"/>
<keyword evidence="1" id="KW-0812">Transmembrane</keyword>
<accession>A0AAU7N0Q9</accession>
<protein>
    <submittedName>
        <fullName evidence="2">Uncharacterized protein</fullName>
    </submittedName>
</protein>